<feature type="transmembrane region" description="Helical" evidence="1">
    <location>
        <begin position="37"/>
        <end position="57"/>
    </location>
</feature>
<feature type="transmembrane region" description="Helical" evidence="1">
    <location>
        <begin position="78"/>
        <end position="97"/>
    </location>
</feature>
<feature type="transmembrane region" description="Helical" evidence="1">
    <location>
        <begin position="138"/>
        <end position="160"/>
    </location>
</feature>
<comment type="caution">
    <text evidence="4">The sequence shown here is derived from an EMBL/GenBank/DDBJ whole genome shotgun (WGS) entry which is preliminary data.</text>
</comment>
<dbReference type="InterPro" id="IPR002656">
    <property type="entry name" value="Acyl_transf_3_dom"/>
</dbReference>
<reference evidence="5" key="1">
    <citation type="journal article" date="2019" name="Int. J. Syst. Evol. Microbiol.">
        <title>The Global Catalogue of Microorganisms (GCM) 10K type strain sequencing project: providing services to taxonomists for standard genome sequencing and annotation.</title>
        <authorList>
            <consortium name="The Broad Institute Genomics Platform"/>
            <consortium name="The Broad Institute Genome Sequencing Center for Infectious Disease"/>
            <person name="Wu L."/>
            <person name="Ma J."/>
        </authorList>
    </citation>
    <scope>NUCLEOTIDE SEQUENCE [LARGE SCALE GENOMIC DNA]</scope>
    <source>
        <strain evidence="5">CCUG 60023</strain>
    </source>
</reference>
<feature type="transmembrane region" description="Helical" evidence="1">
    <location>
        <begin position="315"/>
        <end position="336"/>
    </location>
</feature>
<proteinExistence type="predicted"/>
<keyword evidence="4" id="KW-0808">Transferase</keyword>
<keyword evidence="1" id="KW-0472">Membrane</keyword>
<sequence>MPAAARRPYRPEVDGLRAVAVMLVVLFHLGYEWIPGGYIGVDIFFVISGFLITRLILDEVENGSFSFRSFYLRRMRRLAPALLATLLTTCLVAFVLFTPTDFKAYGREMAWSALGLSNFYFAERLDYFDNASSLRPLLHTWSLAVEEQYYLIAPLFIFLIRKRWSRTTVMYATLVTLVLSFAAAVIAVRADPQIGYFWTPFRAWQIALGSMVVFLPRHLHLEGARGDVAAIVGLTAIIASSLLLSEKSGVPGWAALLSCLGTALILSTKSAPLTFRCLSTTPMLALGRASYSLYLVHWPLIVIVSYWFLQPNLPASVRLPTLAASFVLAFGLHHLIEERLRKPAPTNTVFVQSTMAFVVAIAAGGWAMYHSSGLPSRINAPVIAAISPYEPCRGVTICILGDKEKDAPAALFVGDSNARHYAKAIDQWGQSNGQKVIMVASAACNITGDFKIRKHHLANCKKAKAATSKLLNEHENTPLLIAHNWNSYRKQKMTERLIEFIGNVGKRPVTIVGQTPYARKHYHHCGQVQSFQLSLKDCETYKPYKLDQTTTAQLRRELSGVPVRFIDPATALCTAENCSVHGEAGVFFYDKGHLSLQGAKRVLDDRLAAHLLKPEDQPTLSQ</sequence>
<keyword evidence="1" id="KW-0812">Transmembrane</keyword>
<evidence type="ECO:0000259" key="2">
    <source>
        <dbReference type="Pfam" id="PF01757"/>
    </source>
</evidence>
<dbReference type="Pfam" id="PF01757">
    <property type="entry name" value="Acyl_transf_3"/>
    <property type="match status" value="1"/>
</dbReference>
<evidence type="ECO:0000259" key="3">
    <source>
        <dbReference type="Pfam" id="PF19040"/>
    </source>
</evidence>
<feature type="transmembrane region" description="Helical" evidence="1">
    <location>
        <begin position="289"/>
        <end position="309"/>
    </location>
</feature>
<feature type="domain" description="Acyltransferase 3" evidence="2">
    <location>
        <begin position="12"/>
        <end position="331"/>
    </location>
</feature>
<dbReference type="InterPro" id="IPR050879">
    <property type="entry name" value="Acyltransferase_3"/>
</dbReference>
<dbReference type="PANTHER" id="PTHR23028:SF53">
    <property type="entry name" value="ACYL_TRANSF_3 DOMAIN-CONTAINING PROTEIN"/>
    <property type="match status" value="1"/>
</dbReference>
<organism evidence="4 5">
    <name type="scientific">Pseudahrensia aquimaris</name>
    <dbReference type="NCBI Taxonomy" id="744461"/>
    <lineage>
        <taxon>Bacteria</taxon>
        <taxon>Pseudomonadati</taxon>
        <taxon>Pseudomonadota</taxon>
        <taxon>Alphaproteobacteria</taxon>
        <taxon>Hyphomicrobiales</taxon>
        <taxon>Ahrensiaceae</taxon>
        <taxon>Pseudahrensia</taxon>
    </lineage>
</organism>
<evidence type="ECO:0000256" key="1">
    <source>
        <dbReference type="SAM" id="Phobius"/>
    </source>
</evidence>
<dbReference type="InterPro" id="IPR043968">
    <property type="entry name" value="SGNH"/>
</dbReference>
<dbReference type="Proteomes" id="UP001597101">
    <property type="component" value="Unassembled WGS sequence"/>
</dbReference>
<dbReference type="PANTHER" id="PTHR23028">
    <property type="entry name" value="ACETYLTRANSFERASE"/>
    <property type="match status" value="1"/>
</dbReference>
<feature type="transmembrane region" description="Helical" evidence="1">
    <location>
        <begin position="227"/>
        <end position="244"/>
    </location>
</feature>
<feature type="transmembrane region" description="Helical" evidence="1">
    <location>
        <begin position="250"/>
        <end position="268"/>
    </location>
</feature>
<dbReference type="EMBL" id="JBHTJV010000005">
    <property type="protein sequence ID" value="MFD0916391.1"/>
    <property type="molecule type" value="Genomic_DNA"/>
</dbReference>
<dbReference type="RefSeq" id="WP_377212246.1">
    <property type="nucleotide sequence ID" value="NZ_JBHTJV010000005.1"/>
</dbReference>
<dbReference type="GO" id="GO:0016746">
    <property type="term" value="F:acyltransferase activity"/>
    <property type="evidence" value="ECO:0007669"/>
    <property type="project" value="UniProtKB-KW"/>
</dbReference>
<keyword evidence="4" id="KW-0012">Acyltransferase</keyword>
<feature type="transmembrane region" description="Helical" evidence="1">
    <location>
        <begin position="194"/>
        <end position="215"/>
    </location>
</feature>
<protein>
    <submittedName>
        <fullName evidence="4">Acyltransferase family protein</fullName>
        <ecNumber evidence="4">2.3.1.-</ecNumber>
    </submittedName>
</protein>
<name>A0ABW3FHU0_9HYPH</name>
<feature type="transmembrane region" description="Helical" evidence="1">
    <location>
        <begin position="15"/>
        <end position="31"/>
    </location>
</feature>
<accession>A0ABW3FHU0</accession>
<keyword evidence="5" id="KW-1185">Reference proteome</keyword>
<feature type="transmembrane region" description="Helical" evidence="1">
    <location>
        <begin position="348"/>
        <end position="369"/>
    </location>
</feature>
<gene>
    <name evidence="4" type="ORF">ACFQ14_08235</name>
</gene>
<dbReference type="EC" id="2.3.1.-" evidence="4"/>
<evidence type="ECO:0000313" key="4">
    <source>
        <dbReference type="EMBL" id="MFD0916391.1"/>
    </source>
</evidence>
<feature type="transmembrane region" description="Helical" evidence="1">
    <location>
        <begin position="169"/>
        <end position="188"/>
    </location>
</feature>
<keyword evidence="1" id="KW-1133">Transmembrane helix</keyword>
<feature type="domain" description="SGNH" evidence="3">
    <location>
        <begin position="396"/>
        <end position="602"/>
    </location>
</feature>
<dbReference type="Pfam" id="PF19040">
    <property type="entry name" value="SGNH"/>
    <property type="match status" value="1"/>
</dbReference>
<evidence type="ECO:0000313" key="5">
    <source>
        <dbReference type="Proteomes" id="UP001597101"/>
    </source>
</evidence>